<keyword evidence="13" id="KW-1185">Reference proteome</keyword>
<evidence type="ECO:0000256" key="6">
    <source>
        <dbReference type="ARBA" id="ARBA00022692"/>
    </source>
</evidence>
<keyword evidence="7 9" id="KW-1133">Transmembrane helix</keyword>
<dbReference type="OrthoDB" id="9810980at2"/>
<evidence type="ECO:0000256" key="9">
    <source>
        <dbReference type="RuleBase" id="RU365093"/>
    </source>
</evidence>
<reference evidence="12 13" key="1">
    <citation type="journal article" date="2019" name="Environ. Microbiol.">
        <title>Species interactions and distinct microbial communities in high Arctic permafrost affected cryosols are associated with the CH4 and CO2 gas fluxes.</title>
        <authorList>
            <person name="Altshuler I."/>
            <person name="Hamel J."/>
            <person name="Turney S."/>
            <person name="Magnuson E."/>
            <person name="Levesque R."/>
            <person name="Greer C."/>
            <person name="Whyte L.G."/>
        </authorList>
    </citation>
    <scope>NUCLEOTIDE SEQUENCE [LARGE SCALE GENOMIC DNA]</scope>
    <source>
        <strain evidence="12 13">S5.1</strain>
    </source>
</reference>
<dbReference type="Gene3D" id="2.40.30.170">
    <property type="match status" value="1"/>
</dbReference>
<accession>A0A502CGF6</accession>
<dbReference type="PANTHER" id="PTHR30386:SF26">
    <property type="entry name" value="TRANSPORT PROTEIN COMB"/>
    <property type="match status" value="1"/>
</dbReference>
<dbReference type="InterPro" id="IPR050739">
    <property type="entry name" value="MFP"/>
</dbReference>
<comment type="subcellular location">
    <subcellularLocation>
        <location evidence="1 9">Cell inner membrane</location>
        <topology evidence="1 9">Single-pass membrane protein</topology>
    </subcellularLocation>
</comment>
<keyword evidence="6 9" id="KW-0812">Transmembrane</keyword>
<protein>
    <recommendedName>
        <fullName evidence="9">Membrane fusion protein (MFP) family protein</fullName>
    </recommendedName>
</protein>
<dbReference type="NCBIfam" id="TIGR01843">
    <property type="entry name" value="type_I_hlyD"/>
    <property type="match status" value="1"/>
</dbReference>
<organism evidence="12 13">
    <name type="scientific">Sphingomonas oligophenolica</name>
    <dbReference type="NCBI Taxonomy" id="301154"/>
    <lineage>
        <taxon>Bacteria</taxon>
        <taxon>Pseudomonadati</taxon>
        <taxon>Pseudomonadota</taxon>
        <taxon>Alphaproteobacteria</taxon>
        <taxon>Sphingomonadales</taxon>
        <taxon>Sphingomonadaceae</taxon>
        <taxon>Sphingomonas</taxon>
    </lineage>
</organism>
<evidence type="ECO:0000259" key="11">
    <source>
        <dbReference type="Pfam" id="PF26002"/>
    </source>
</evidence>
<dbReference type="InterPro" id="IPR058781">
    <property type="entry name" value="HH_AprE-like"/>
</dbReference>
<keyword evidence="3 9" id="KW-0813">Transport</keyword>
<evidence type="ECO:0000256" key="1">
    <source>
        <dbReference type="ARBA" id="ARBA00004377"/>
    </source>
</evidence>
<keyword evidence="5 9" id="KW-0997">Cell inner membrane</keyword>
<keyword evidence="8 9" id="KW-0472">Membrane</keyword>
<feature type="transmembrane region" description="Helical" evidence="9">
    <location>
        <begin position="26"/>
        <end position="44"/>
    </location>
</feature>
<comment type="similarity">
    <text evidence="2 9">Belongs to the membrane fusion protein (MFP) (TC 8.A.1) family.</text>
</comment>
<dbReference type="Pfam" id="PF26002">
    <property type="entry name" value="Beta-barrel_AprE"/>
    <property type="match status" value="1"/>
</dbReference>
<dbReference type="EMBL" id="RCZK01000010">
    <property type="protein sequence ID" value="TPG10856.1"/>
    <property type="molecule type" value="Genomic_DNA"/>
</dbReference>
<dbReference type="Gene3D" id="2.40.50.100">
    <property type="match status" value="1"/>
</dbReference>
<proteinExistence type="inferred from homology"/>
<dbReference type="PRINTS" id="PR01490">
    <property type="entry name" value="RTXTOXIND"/>
</dbReference>
<evidence type="ECO:0000313" key="13">
    <source>
        <dbReference type="Proteomes" id="UP000318413"/>
    </source>
</evidence>
<dbReference type="GO" id="GO:0015031">
    <property type="term" value="P:protein transport"/>
    <property type="evidence" value="ECO:0007669"/>
    <property type="project" value="InterPro"/>
</dbReference>
<name>A0A502CGF6_9SPHN</name>
<evidence type="ECO:0000256" key="3">
    <source>
        <dbReference type="ARBA" id="ARBA00022448"/>
    </source>
</evidence>
<evidence type="ECO:0000256" key="2">
    <source>
        <dbReference type="ARBA" id="ARBA00009477"/>
    </source>
</evidence>
<dbReference type="InterPro" id="IPR010129">
    <property type="entry name" value="T1SS_HlyD"/>
</dbReference>
<evidence type="ECO:0000256" key="8">
    <source>
        <dbReference type="ARBA" id="ARBA00023136"/>
    </source>
</evidence>
<keyword evidence="4 9" id="KW-1003">Cell membrane</keyword>
<dbReference type="AlphaFoldDB" id="A0A502CGF6"/>
<evidence type="ECO:0000256" key="7">
    <source>
        <dbReference type="ARBA" id="ARBA00022989"/>
    </source>
</evidence>
<evidence type="ECO:0000259" key="10">
    <source>
        <dbReference type="Pfam" id="PF25994"/>
    </source>
</evidence>
<sequence>MLTPIVPAEPSNPATSFIQPRRMSNILLWSILGFLVLLLVWASFTKLDRTVHTQGRVVPTAQLQLVSNLEGGVISQILVKPGDMVKEGQPLIKLDNTLSSSDFSSSNSTLASLNAKIARLEAEVQGREPRFPQSSDAAVQEQVNIERSLYLSRQADLASLSSAARARLTQAQRSVTETKANRDAAAAARDGAQQQVSILGPLVASGVEPRLSLIQAQRQASIAEAQVAASQATIARAQSGVAEAMAAMTQARQDWRSQAATELAAAQAEAAGRRQAMPALENRLDRTVVRAPLTGRVNRVLVNTVGGTARPAEPLVEIVPSDSGLTIEAAVRPRDIAFVRIGQRSLVKITAYDYSIYGGIEGRVVGISPDAIVEERTGDTHYMVRIRTHSDQLTSLTGKRYAIGAGMTADVNLIGDQRSIMSYLLTPFTRLGENAFREN</sequence>
<dbReference type="PANTHER" id="PTHR30386">
    <property type="entry name" value="MEMBRANE FUSION SUBUNIT OF EMRAB-TOLC MULTIDRUG EFFLUX PUMP"/>
    <property type="match status" value="1"/>
</dbReference>
<gene>
    <name evidence="12" type="ORF">EAH84_12240</name>
</gene>
<feature type="domain" description="AprE-like long alpha-helical hairpin" evidence="10">
    <location>
        <begin position="101"/>
        <end position="282"/>
    </location>
</feature>
<comment type="caution">
    <text evidence="12">The sequence shown here is derived from an EMBL/GenBank/DDBJ whole genome shotgun (WGS) entry which is preliminary data.</text>
</comment>
<dbReference type="InterPro" id="IPR058982">
    <property type="entry name" value="Beta-barrel_AprE"/>
</dbReference>
<evidence type="ECO:0000256" key="5">
    <source>
        <dbReference type="ARBA" id="ARBA00022519"/>
    </source>
</evidence>
<feature type="domain" description="AprE-like beta-barrel" evidence="11">
    <location>
        <begin position="325"/>
        <end position="413"/>
    </location>
</feature>
<evidence type="ECO:0000256" key="4">
    <source>
        <dbReference type="ARBA" id="ARBA00022475"/>
    </source>
</evidence>
<dbReference type="Proteomes" id="UP000318413">
    <property type="component" value="Unassembled WGS sequence"/>
</dbReference>
<evidence type="ECO:0000313" key="12">
    <source>
        <dbReference type="EMBL" id="TPG10856.1"/>
    </source>
</evidence>
<dbReference type="Pfam" id="PF25994">
    <property type="entry name" value="HH_AprE"/>
    <property type="match status" value="1"/>
</dbReference>
<dbReference type="GO" id="GO:0005886">
    <property type="term" value="C:plasma membrane"/>
    <property type="evidence" value="ECO:0007669"/>
    <property type="project" value="UniProtKB-SubCell"/>
</dbReference>